<dbReference type="Pfam" id="PF26314">
    <property type="entry name" value="MptA_B_family"/>
    <property type="match status" value="1"/>
</dbReference>
<evidence type="ECO:0000256" key="9">
    <source>
        <dbReference type="SAM" id="Phobius"/>
    </source>
</evidence>
<feature type="transmembrane region" description="Helical" evidence="9">
    <location>
        <begin position="374"/>
        <end position="394"/>
    </location>
</feature>
<feature type="transmembrane region" description="Helical" evidence="9">
    <location>
        <begin position="300"/>
        <end position="324"/>
    </location>
</feature>
<keyword evidence="4 9" id="KW-0812">Transmembrane</keyword>
<dbReference type="GO" id="GO:0016757">
    <property type="term" value="F:glycosyltransferase activity"/>
    <property type="evidence" value="ECO:0007669"/>
    <property type="project" value="UniProtKB-KW"/>
</dbReference>
<accession>A0ABN2MTZ7</accession>
<feature type="transmembrane region" description="Helical" evidence="9">
    <location>
        <begin position="57"/>
        <end position="80"/>
    </location>
</feature>
<feature type="transmembrane region" description="Helical" evidence="9">
    <location>
        <begin position="132"/>
        <end position="151"/>
    </location>
</feature>
<comment type="similarity">
    <text evidence="7">Belongs to the MptA/B family.</text>
</comment>
<feature type="transmembrane region" description="Helical" evidence="9">
    <location>
        <begin position="254"/>
        <end position="271"/>
    </location>
</feature>
<dbReference type="NCBIfam" id="NF038066">
    <property type="entry name" value="MptB"/>
    <property type="match status" value="1"/>
</dbReference>
<feature type="transmembrane region" description="Helical" evidence="9">
    <location>
        <begin position="336"/>
        <end position="362"/>
    </location>
</feature>
<feature type="transmembrane region" description="Helical" evidence="9">
    <location>
        <begin position="221"/>
        <end position="242"/>
    </location>
</feature>
<feature type="compositionally biased region" description="Gly residues" evidence="8">
    <location>
        <begin position="541"/>
        <end position="557"/>
    </location>
</feature>
<evidence type="ECO:0000313" key="10">
    <source>
        <dbReference type="EMBL" id="GAA1837321.1"/>
    </source>
</evidence>
<evidence type="ECO:0000256" key="4">
    <source>
        <dbReference type="ARBA" id="ARBA00022692"/>
    </source>
</evidence>
<evidence type="ECO:0000256" key="3">
    <source>
        <dbReference type="ARBA" id="ARBA00022679"/>
    </source>
</evidence>
<sequence length="569" mass="59569">MTAQPTRPAAGPESTAPADSPLSADAAPPLATALPEPESPVRPGLWERLGDPPRKPLWTGFAGSVILLVGGVGGGGTLIHDPVLTNTALGFWRYGHGRELATALMYLGVVLLAWAWVQLGRRVIARTVGGRAVLTIALAWIAPMLVGPPLFTRDIYSYLAQGSLPLFGLDTYGVGPEAMPGVFADNVHYFWQNTPAPYGPLFILIAKGWSWVTLQAGGNMILGVIGMRVIMCLGLLLLIRTLPELTRRLGGRPALALWIVVANPVTVVHLIGGGHNDLLLVGFLTLGCLVALRGKHVLGIVLVTFAMGTKASAAVALPFLVLIWAADLQGSFPRRLVRAGVASVAVFVVTFGLISVAAQVGLGWLPALSAPSMIVNWLSIPTGVGEFVHTLLAGAWNLPKQPFINVARIIGAIALVAIVAVQWWRARVGGPEAVRRAGVALLAVALLSPATLPWYLSWGMAILAMVPWSARGLQWLVFGSLWLMIVYYPSGEAGLYNWPYLIVCGILAGFAARALLRPAPVGLDPRPVPVRPTGALMSGAGSSGSGSSGSGASGSGKSGAATREPAVRG</sequence>
<dbReference type="EMBL" id="BAAAQK010000004">
    <property type="protein sequence ID" value="GAA1837321.1"/>
    <property type="molecule type" value="Genomic_DNA"/>
</dbReference>
<evidence type="ECO:0000256" key="8">
    <source>
        <dbReference type="SAM" id="MobiDB-lite"/>
    </source>
</evidence>
<feature type="transmembrane region" description="Helical" evidence="9">
    <location>
        <begin position="437"/>
        <end position="456"/>
    </location>
</feature>
<keyword evidence="11" id="KW-1185">Reference proteome</keyword>
<name>A0ABN2MTZ7_9PSEU</name>
<evidence type="ECO:0000256" key="6">
    <source>
        <dbReference type="ARBA" id="ARBA00023136"/>
    </source>
</evidence>
<keyword evidence="3" id="KW-0808">Transferase</keyword>
<dbReference type="RefSeq" id="WP_344413841.1">
    <property type="nucleotide sequence ID" value="NZ_BAAAQK010000004.1"/>
</dbReference>
<feature type="transmembrane region" description="Helical" evidence="9">
    <location>
        <begin position="495"/>
        <end position="516"/>
    </location>
</feature>
<feature type="transmembrane region" description="Helical" evidence="9">
    <location>
        <begin position="406"/>
        <end position="425"/>
    </location>
</feature>
<gene>
    <name evidence="10" type="primary">mptB_2</name>
    <name evidence="10" type="ORF">GCM10009836_14930</name>
</gene>
<keyword evidence="6 9" id="KW-0472">Membrane</keyword>
<dbReference type="Proteomes" id="UP001500449">
    <property type="component" value="Unassembled WGS sequence"/>
</dbReference>
<proteinExistence type="inferred from homology"/>
<evidence type="ECO:0000313" key="11">
    <source>
        <dbReference type="Proteomes" id="UP001500449"/>
    </source>
</evidence>
<evidence type="ECO:0000256" key="7">
    <source>
        <dbReference type="ARBA" id="ARBA00043987"/>
    </source>
</evidence>
<dbReference type="InterPro" id="IPR049829">
    <property type="entry name" value="MptA/B-like"/>
</dbReference>
<feature type="compositionally biased region" description="Low complexity" evidence="8">
    <location>
        <begin position="14"/>
        <end position="36"/>
    </location>
</feature>
<feature type="transmembrane region" description="Helical" evidence="9">
    <location>
        <begin position="100"/>
        <end position="120"/>
    </location>
</feature>
<organism evidence="10 11">
    <name type="scientific">Pseudonocardia ailaonensis</name>
    <dbReference type="NCBI Taxonomy" id="367279"/>
    <lineage>
        <taxon>Bacteria</taxon>
        <taxon>Bacillati</taxon>
        <taxon>Actinomycetota</taxon>
        <taxon>Actinomycetes</taxon>
        <taxon>Pseudonocardiales</taxon>
        <taxon>Pseudonocardiaceae</taxon>
        <taxon>Pseudonocardia</taxon>
    </lineage>
</organism>
<evidence type="ECO:0000256" key="2">
    <source>
        <dbReference type="ARBA" id="ARBA00022676"/>
    </source>
</evidence>
<evidence type="ECO:0000256" key="1">
    <source>
        <dbReference type="ARBA" id="ARBA00004141"/>
    </source>
</evidence>
<feature type="transmembrane region" description="Helical" evidence="9">
    <location>
        <begin position="468"/>
        <end position="489"/>
    </location>
</feature>
<evidence type="ECO:0000256" key="5">
    <source>
        <dbReference type="ARBA" id="ARBA00022989"/>
    </source>
</evidence>
<comment type="caution">
    <text evidence="10">The sequence shown here is derived from an EMBL/GenBank/DDBJ whole genome shotgun (WGS) entry which is preliminary data.</text>
</comment>
<reference evidence="10 11" key="1">
    <citation type="journal article" date="2019" name="Int. J. Syst. Evol. Microbiol.">
        <title>The Global Catalogue of Microorganisms (GCM) 10K type strain sequencing project: providing services to taxonomists for standard genome sequencing and annotation.</title>
        <authorList>
            <consortium name="The Broad Institute Genomics Platform"/>
            <consortium name="The Broad Institute Genome Sequencing Center for Infectious Disease"/>
            <person name="Wu L."/>
            <person name="Ma J."/>
        </authorList>
    </citation>
    <scope>NUCLEOTIDE SEQUENCE [LARGE SCALE GENOMIC DNA]</scope>
    <source>
        <strain evidence="10 11">JCM 16009</strain>
    </source>
</reference>
<keyword evidence="2 10" id="KW-0328">Glycosyltransferase</keyword>
<feature type="region of interest" description="Disordered" evidence="8">
    <location>
        <begin position="1"/>
        <end position="47"/>
    </location>
</feature>
<keyword evidence="5 9" id="KW-1133">Transmembrane helix</keyword>
<comment type="subcellular location">
    <subcellularLocation>
        <location evidence="1">Membrane</location>
        <topology evidence="1">Multi-pass membrane protein</topology>
    </subcellularLocation>
</comment>
<feature type="region of interest" description="Disordered" evidence="8">
    <location>
        <begin position="530"/>
        <end position="569"/>
    </location>
</feature>
<protein>
    <submittedName>
        <fullName evidence="10">Polyprenol phosphomannose-dependent alpha 1,6 mannosyltransferase MptB</fullName>
    </submittedName>
</protein>